<evidence type="ECO:0000313" key="12">
    <source>
        <dbReference type="EMBL" id="MBB4193627.1"/>
    </source>
</evidence>
<keyword evidence="3" id="KW-0444">Lipid biosynthesis</keyword>
<dbReference type="GO" id="GO:0016020">
    <property type="term" value="C:membrane"/>
    <property type="evidence" value="ECO:0007669"/>
    <property type="project" value="UniProtKB-SubCell"/>
</dbReference>
<comment type="subcellular location">
    <subcellularLocation>
        <location evidence="1">Membrane</location>
        <topology evidence="1">Multi-pass membrane protein</topology>
    </subcellularLocation>
</comment>
<evidence type="ECO:0000313" key="13">
    <source>
        <dbReference type="Proteomes" id="UP000524492"/>
    </source>
</evidence>
<evidence type="ECO:0000256" key="4">
    <source>
        <dbReference type="ARBA" id="ARBA00022692"/>
    </source>
</evidence>
<evidence type="ECO:0000256" key="9">
    <source>
        <dbReference type="ARBA" id="ARBA00023136"/>
    </source>
</evidence>
<comment type="caution">
    <text evidence="12">The sequence shown here is derived from an EMBL/GenBank/DDBJ whole genome shotgun (WGS) entry which is preliminary data.</text>
</comment>
<keyword evidence="13" id="KW-1185">Reference proteome</keyword>
<feature type="transmembrane region" description="Helical" evidence="11">
    <location>
        <begin position="46"/>
        <end position="68"/>
    </location>
</feature>
<dbReference type="GO" id="GO:0042761">
    <property type="term" value="P:very long-chain fatty acid biosynthetic process"/>
    <property type="evidence" value="ECO:0007669"/>
    <property type="project" value="TreeGrafter"/>
</dbReference>
<dbReference type="Proteomes" id="UP000524492">
    <property type="component" value="Unassembled WGS sequence"/>
</dbReference>
<proteinExistence type="inferred from homology"/>
<organism evidence="12 13">
    <name type="scientific">Rhizobium aethiopicum</name>
    <dbReference type="NCBI Taxonomy" id="1138170"/>
    <lineage>
        <taxon>Bacteria</taxon>
        <taxon>Pseudomonadati</taxon>
        <taxon>Pseudomonadota</taxon>
        <taxon>Alphaproteobacteria</taxon>
        <taxon>Hyphomicrobiales</taxon>
        <taxon>Rhizobiaceae</taxon>
        <taxon>Rhizobium/Agrobacterium group</taxon>
        <taxon>Rhizobium</taxon>
    </lineage>
</organism>
<keyword evidence="7 12" id="KW-0560">Oxidoreductase</keyword>
<feature type="transmembrane region" description="Helical" evidence="11">
    <location>
        <begin position="21"/>
        <end position="40"/>
    </location>
</feature>
<dbReference type="InterPro" id="IPR015876">
    <property type="entry name" value="Acyl-CoA_DS"/>
</dbReference>
<evidence type="ECO:0000256" key="2">
    <source>
        <dbReference type="ARBA" id="ARBA00008749"/>
    </source>
</evidence>
<accession>A0A7W6MJI0</accession>
<evidence type="ECO:0000256" key="8">
    <source>
        <dbReference type="ARBA" id="ARBA00023098"/>
    </source>
</evidence>
<evidence type="ECO:0000256" key="6">
    <source>
        <dbReference type="ARBA" id="ARBA00022989"/>
    </source>
</evidence>
<protein>
    <submittedName>
        <fullName evidence="12">Stearoyl-CoA desaturase (Delta-9 desaturase)</fullName>
        <ecNumber evidence="12">1.14.19.1</ecNumber>
    </submittedName>
</protein>
<keyword evidence="8" id="KW-0443">Lipid metabolism</keyword>
<evidence type="ECO:0000256" key="5">
    <source>
        <dbReference type="ARBA" id="ARBA00022832"/>
    </source>
</evidence>
<dbReference type="CDD" id="cd01060">
    <property type="entry name" value="Membrane-FADS-like"/>
    <property type="match status" value="1"/>
</dbReference>
<dbReference type="RefSeq" id="WP_246717828.1">
    <property type="nucleotide sequence ID" value="NZ_JACIFV010000013.1"/>
</dbReference>
<keyword evidence="4 11" id="KW-0812">Transmembrane</keyword>
<sequence>MSSISTGRMIDNNSDPAKGRVVWVPAKSIWITAMSLTAIIGGPATFTWGAFAVFILATAITICLGHSVGMHRLLIHSSFRTPLWIEYFLVYLGTLVGMAGPCGMIYAHDIRDWAQRQRNCHDLYAHRRPFLVDAFWQMHCVMRLAHPPRFEIEERVRHDRFYRFLEATWMAQQLPLALALFALGGLPWLVWGTAVRISVSLIGHWLVGHFAHRGGHQGWSVDHVAVQGYNLPRFGLVTFGESFHGNHHAFPQSARLGIERGQLDLGWCFIRLLERLGLASAIKLPHMITPREGLRRVGLSADAGAPLSCGTALGGCAGGRVDARSGVGACPSRLRPSACALQDEGDWWMPRP</sequence>
<dbReference type="PANTHER" id="PTHR11351">
    <property type="entry name" value="ACYL-COA DESATURASE"/>
    <property type="match status" value="1"/>
</dbReference>
<dbReference type="AlphaFoldDB" id="A0A7W6MJI0"/>
<dbReference type="GO" id="GO:0004768">
    <property type="term" value="F:stearoyl-CoA 9-desaturase activity"/>
    <property type="evidence" value="ECO:0007669"/>
    <property type="project" value="UniProtKB-EC"/>
</dbReference>
<gene>
    <name evidence="12" type="ORF">GGD53_003794</name>
</gene>
<reference evidence="12 13" key="1">
    <citation type="submission" date="2020-08" db="EMBL/GenBank/DDBJ databases">
        <title>Genomic Encyclopedia of Type Strains, Phase IV (KMG-V): Genome sequencing to study the core and pangenomes of soil and plant-associated prokaryotes.</title>
        <authorList>
            <person name="Whitman W."/>
        </authorList>
    </citation>
    <scope>NUCLEOTIDE SEQUENCE [LARGE SCALE GENOMIC DNA]</scope>
    <source>
        <strain evidence="12 13">SEMIA 4074</strain>
    </source>
</reference>
<evidence type="ECO:0000256" key="1">
    <source>
        <dbReference type="ARBA" id="ARBA00004141"/>
    </source>
</evidence>
<feature type="transmembrane region" description="Helical" evidence="11">
    <location>
        <begin position="88"/>
        <end position="107"/>
    </location>
</feature>
<comment type="similarity">
    <text evidence="2">Belongs to the fatty acid desaturase type 2 family.</text>
</comment>
<dbReference type="EC" id="1.14.19.1" evidence="12"/>
<keyword evidence="6 11" id="KW-1133">Transmembrane helix</keyword>
<dbReference type="EMBL" id="JACIFV010000013">
    <property type="protein sequence ID" value="MBB4193627.1"/>
    <property type="molecule type" value="Genomic_DNA"/>
</dbReference>
<evidence type="ECO:0000256" key="3">
    <source>
        <dbReference type="ARBA" id="ARBA00022516"/>
    </source>
</evidence>
<evidence type="ECO:0000256" key="10">
    <source>
        <dbReference type="ARBA" id="ARBA00023160"/>
    </source>
</evidence>
<dbReference type="PANTHER" id="PTHR11351:SF31">
    <property type="entry name" value="DESATURASE 1, ISOFORM A-RELATED"/>
    <property type="match status" value="1"/>
</dbReference>
<keyword evidence="9 11" id="KW-0472">Membrane</keyword>
<name>A0A7W6MJI0_9HYPH</name>
<evidence type="ECO:0000256" key="11">
    <source>
        <dbReference type="SAM" id="Phobius"/>
    </source>
</evidence>
<keyword evidence="5" id="KW-0276">Fatty acid metabolism</keyword>
<feature type="transmembrane region" description="Helical" evidence="11">
    <location>
        <begin position="169"/>
        <end position="191"/>
    </location>
</feature>
<evidence type="ECO:0000256" key="7">
    <source>
        <dbReference type="ARBA" id="ARBA00023002"/>
    </source>
</evidence>
<keyword evidence="10" id="KW-0275">Fatty acid biosynthesis</keyword>